<dbReference type="PANTHER" id="PTHR21310:SF37">
    <property type="entry name" value="AMINOGLYCOSIDE PHOSPHOTRANSFERASE DOMAIN-CONTAINING PROTEIN"/>
    <property type="match status" value="1"/>
</dbReference>
<evidence type="ECO:0008006" key="3">
    <source>
        <dbReference type="Google" id="ProtNLM"/>
    </source>
</evidence>
<sequence length="501" mass="57280">MDTNALHDHLNTVQDQLWTTKMNLIHENNHFCQWVSTFHPEKLPCRLDGTFHHGAFNAGLKMVFTDHHNPHHHSTSWLVRFPRAGMVSNKHADEKVAMEVSALQLIRERTTIPVPRVWAWGPAANNPLGLGPFIMMEYIEGVGLSDILREPGSQYSSRIMREDISDCDVEFIYRQMAGFMLQLFNLDFECISSLPSPSVLLGDDVRMDLTLPRPLTFKAHSILQYGGVDTFGDRTKGFTTTTEYFQHVANQDWEQLVHQPNSTCGQYDAQNKYVAFKVLKTLIPDLVHPMYDHGKFKLICDDLGLANLIVRGKDDLTVVGVVDLEWSYIGPAQLFGSAPWWLLQDRPVNSAWDCNGEEPPEIAARYFKYLDMFIQILEEEEAKVPGHAEKELSSLVKWSRTSGAMWLHMLLSSGFNDHRSFPFTMLRKHVGREGWAKREKESDNAEELEAFSLRKVSELDQYDEDLEQIEENQALMDSGKMAPEEFVAIARTIIETPGFSY</sequence>
<comment type="caution">
    <text evidence="1">The sequence shown here is derived from an EMBL/GenBank/DDBJ whole genome shotgun (WGS) entry which is preliminary data.</text>
</comment>
<proteinExistence type="predicted"/>
<dbReference type="Proteomes" id="UP001143548">
    <property type="component" value="Unassembled WGS sequence"/>
</dbReference>
<evidence type="ECO:0000313" key="2">
    <source>
        <dbReference type="Proteomes" id="UP001143548"/>
    </source>
</evidence>
<name>A0A9W5YMQ9_9EURO</name>
<accession>A0A9W5YMQ9</accession>
<evidence type="ECO:0000313" key="1">
    <source>
        <dbReference type="EMBL" id="GKZ20265.1"/>
    </source>
</evidence>
<reference evidence="1" key="1">
    <citation type="submission" date="2022-07" db="EMBL/GenBank/DDBJ databases">
        <title>Taxonomy of Aspergillus series Nigri: significant species reduction supported by multi-species coalescent approaches.</title>
        <authorList>
            <person name="Bian C."/>
            <person name="Kusuya Y."/>
            <person name="Sklenar F."/>
            <person name="D'hooge E."/>
            <person name="Yaguchi T."/>
            <person name="Takahashi H."/>
            <person name="Hubka V."/>
        </authorList>
    </citation>
    <scope>NUCLEOTIDE SEQUENCE</scope>
    <source>
        <strain evidence="1">CBS 733.88</strain>
    </source>
</reference>
<dbReference type="Gene3D" id="3.30.200.20">
    <property type="entry name" value="Phosphorylase Kinase, domain 1"/>
    <property type="match status" value="1"/>
</dbReference>
<dbReference type="AlphaFoldDB" id="A0A9W5YMQ9"/>
<dbReference type="EMBL" id="BROQ01000027">
    <property type="protein sequence ID" value="GKZ20265.1"/>
    <property type="molecule type" value="Genomic_DNA"/>
</dbReference>
<dbReference type="PANTHER" id="PTHR21310">
    <property type="entry name" value="AMINOGLYCOSIDE PHOSPHOTRANSFERASE-RELATED-RELATED"/>
    <property type="match status" value="1"/>
</dbReference>
<dbReference type="InterPro" id="IPR051678">
    <property type="entry name" value="AGP_Transferase"/>
</dbReference>
<protein>
    <recommendedName>
        <fullName evidence="3">Aminoglycoside phosphotransferase domain-containing protein</fullName>
    </recommendedName>
</protein>
<dbReference type="InterPro" id="IPR011009">
    <property type="entry name" value="Kinase-like_dom_sf"/>
</dbReference>
<organism evidence="1 2">
    <name type="scientific">Aspergillus brasiliensis</name>
    <dbReference type="NCBI Taxonomy" id="319629"/>
    <lineage>
        <taxon>Eukaryota</taxon>
        <taxon>Fungi</taxon>
        <taxon>Dikarya</taxon>
        <taxon>Ascomycota</taxon>
        <taxon>Pezizomycotina</taxon>
        <taxon>Eurotiomycetes</taxon>
        <taxon>Eurotiomycetidae</taxon>
        <taxon>Eurotiales</taxon>
        <taxon>Aspergillaceae</taxon>
        <taxon>Aspergillus</taxon>
        <taxon>Aspergillus subgen. Circumdati</taxon>
    </lineage>
</organism>
<gene>
    <name evidence="1" type="ORF">AbraCBS73388_005534</name>
</gene>
<dbReference type="SUPFAM" id="SSF56112">
    <property type="entry name" value="Protein kinase-like (PK-like)"/>
    <property type="match status" value="1"/>
</dbReference>